<evidence type="ECO:0000313" key="3">
    <source>
        <dbReference type="Proteomes" id="UP000784294"/>
    </source>
</evidence>
<proteinExistence type="predicted"/>
<comment type="caution">
    <text evidence="2">The sequence shown here is derived from an EMBL/GenBank/DDBJ whole genome shotgun (WGS) entry which is preliminary data.</text>
</comment>
<protein>
    <submittedName>
        <fullName evidence="2">Uncharacterized protein</fullName>
    </submittedName>
</protein>
<dbReference type="Proteomes" id="UP000784294">
    <property type="component" value="Unassembled WGS sequence"/>
</dbReference>
<feature type="compositionally biased region" description="Polar residues" evidence="1">
    <location>
        <begin position="18"/>
        <end position="31"/>
    </location>
</feature>
<dbReference type="AlphaFoldDB" id="A0A3S5B4N8"/>
<accession>A0A3S5B4N8</accession>
<sequence>MPTGSWSLMEETVSNIQSEGQFHQQSASGSCLETRFGPGDGQRSRQVEHNLAGETVWTGTTQVEHKVIHCMGNRSYEISRIVPKRCADQKRSFTQGK</sequence>
<name>A0A3S5B4N8_9PLAT</name>
<gene>
    <name evidence="2" type="ORF">PXEA_LOCUS33694</name>
</gene>
<reference evidence="2" key="1">
    <citation type="submission" date="2018-11" db="EMBL/GenBank/DDBJ databases">
        <authorList>
            <consortium name="Pathogen Informatics"/>
        </authorList>
    </citation>
    <scope>NUCLEOTIDE SEQUENCE</scope>
</reference>
<feature type="region of interest" description="Disordered" evidence="1">
    <location>
        <begin position="18"/>
        <end position="45"/>
    </location>
</feature>
<evidence type="ECO:0000313" key="2">
    <source>
        <dbReference type="EMBL" id="VEL40254.1"/>
    </source>
</evidence>
<keyword evidence="3" id="KW-1185">Reference proteome</keyword>
<dbReference type="EMBL" id="CAAALY010264214">
    <property type="protein sequence ID" value="VEL40254.1"/>
    <property type="molecule type" value="Genomic_DNA"/>
</dbReference>
<evidence type="ECO:0000256" key="1">
    <source>
        <dbReference type="SAM" id="MobiDB-lite"/>
    </source>
</evidence>
<organism evidence="2 3">
    <name type="scientific">Protopolystoma xenopodis</name>
    <dbReference type="NCBI Taxonomy" id="117903"/>
    <lineage>
        <taxon>Eukaryota</taxon>
        <taxon>Metazoa</taxon>
        <taxon>Spiralia</taxon>
        <taxon>Lophotrochozoa</taxon>
        <taxon>Platyhelminthes</taxon>
        <taxon>Monogenea</taxon>
        <taxon>Polyopisthocotylea</taxon>
        <taxon>Polystomatidea</taxon>
        <taxon>Polystomatidae</taxon>
        <taxon>Protopolystoma</taxon>
    </lineage>
</organism>